<gene>
    <name evidence="1" type="ORF">SDC9_100536</name>
</gene>
<proteinExistence type="predicted"/>
<name>A0A645AL62_9ZZZZ</name>
<organism evidence="1">
    <name type="scientific">bioreactor metagenome</name>
    <dbReference type="NCBI Taxonomy" id="1076179"/>
    <lineage>
        <taxon>unclassified sequences</taxon>
        <taxon>metagenomes</taxon>
        <taxon>ecological metagenomes</taxon>
    </lineage>
</organism>
<sequence length="176" mass="19005">MLKPRRVFLSSNQTRKITTRAMMKPKCRRVLGMSLKKTVDLSISGDCGQPESGLFQGPLSRKLMTYPTTEFISRVVTTSSTESFTLSSAGMSTQAAPAMNPPKIIAGIPSAGDTLWMIMPRPAPAAAPAIICPSAPILKKPEAKATVTAIPVRKSGVVFTRISIKLERLERGSTRM</sequence>
<accession>A0A645AL62</accession>
<comment type="caution">
    <text evidence="1">The sequence shown here is derived from an EMBL/GenBank/DDBJ whole genome shotgun (WGS) entry which is preliminary data.</text>
</comment>
<evidence type="ECO:0000313" key="1">
    <source>
        <dbReference type="EMBL" id="MPM53767.1"/>
    </source>
</evidence>
<dbReference type="EMBL" id="VSSQ01014490">
    <property type="protein sequence ID" value="MPM53767.1"/>
    <property type="molecule type" value="Genomic_DNA"/>
</dbReference>
<reference evidence="1" key="1">
    <citation type="submission" date="2019-08" db="EMBL/GenBank/DDBJ databases">
        <authorList>
            <person name="Kucharzyk K."/>
            <person name="Murdoch R.W."/>
            <person name="Higgins S."/>
            <person name="Loffler F."/>
        </authorList>
    </citation>
    <scope>NUCLEOTIDE SEQUENCE</scope>
</reference>
<protein>
    <submittedName>
        <fullName evidence="1">Uncharacterized protein</fullName>
    </submittedName>
</protein>
<dbReference type="AlphaFoldDB" id="A0A645AL62"/>